<keyword evidence="3 9" id="KW-1003">Cell membrane</keyword>
<name>A0A069ZPX3_CHLMR</name>
<dbReference type="CDD" id="cd07571">
    <property type="entry name" value="ALP_N-acyl_transferase"/>
    <property type="match status" value="1"/>
</dbReference>
<dbReference type="EC" id="2.3.1.269" evidence="9"/>
<dbReference type="GeneID" id="1246188"/>
<evidence type="ECO:0000256" key="2">
    <source>
        <dbReference type="ARBA" id="ARBA00010065"/>
    </source>
</evidence>
<dbReference type="Gene3D" id="3.60.110.10">
    <property type="entry name" value="Carbon-nitrogen hydrolase"/>
    <property type="match status" value="1"/>
</dbReference>
<dbReference type="KEGG" id="cmx:DNC_04175"/>
<dbReference type="SMR" id="A0A069ZPX3"/>
<evidence type="ECO:0000259" key="10">
    <source>
        <dbReference type="PROSITE" id="PS50263"/>
    </source>
</evidence>
<dbReference type="EMBL" id="CP007217">
    <property type="protein sequence ID" value="AJR10887.1"/>
    <property type="molecule type" value="Genomic_DNA"/>
</dbReference>
<feature type="transmembrane region" description="Helical" evidence="9">
    <location>
        <begin position="84"/>
        <end position="109"/>
    </location>
</feature>
<dbReference type="PANTHER" id="PTHR38686:SF1">
    <property type="entry name" value="APOLIPOPROTEIN N-ACYLTRANSFERASE"/>
    <property type="match status" value="1"/>
</dbReference>
<evidence type="ECO:0000256" key="4">
    <source>
        <dbReference type="ARBA" id="ARBA00022679"/>
    </source>
</evidence>
<keyword evidence="6 9" id="KW-1133">Transmembrane helix</keyword>
<evidence type="ECO:0000256" key="8">
    <source>
        <dbReference type="ARBA" id="ARBA00023315"/>
    </source>
</evidence>
<evidence type="ECO:0000313" key="12">
    <source>
        <dbReference type="Proteomes" id="UP000260363"/>
    </source>
</evidence>
<dbReference type="GO" id="GO:0016410">
    <property type="term" value="F:N-acyltransferase activity"/>
    <property type="evidence" value="ECO:0007669"/>
    <property type="project" value="UniProtKB-UniRule"/>
</dbReference>
<keyword evidence="7 9" id="KW-0472">Membrane</keyword>
<accession>A0A069ZPX3</accession>
<keyword evidence="4 9" id="KW-0808">Transferase</keyword>
<dbReference type="KEGG" id="cmm:NC80_04145"/>
<evidence type="ECO:0000256" key="6">
    <source>
        <dbReference type="ARBA" id="ARBA00022989"/>
    </source>
</evidence>
<feature type="domain" description="CN hydrolase" evidence="10">
    <location>
        <begin position="220"/>
        <end position="499"/>
    </location>
</feature>
<evidence type="ECO:0000256" key="9">
    <source>
        <dbReference type="HAMAP-Rule" id="MF_01148"/>
    </source>
</evidence>
<organism evidence="11 12">
    <name type="scientific">Chlamydia muridarum</name>
    <dbReference type="NCBI Taxonomy" id="83560"/>
    <lineage>
        <taxon>Bacteria</taxon>
        <taxon>Pseudomonadati</taxon>
        <taxon>Chlamydiota</taxon>
        <taxon>Chlamydiia</taxon>
        <taxon>Chlamydiales</taxon>
        <taxon>Chlamydiaceae</taxon>
        <taxon>Chlamydia/Chlamydophila group</taxon>
        <taxon>Chlamydia</taxon>
    </lineage>
</organism>
<dbReference type="InterPro" id="IPR036526">
    <property type="entry name" value="C-N_Hydrolase_sf"/>
</dbReference>
<dbReference type="PROSITE" id="PS50263">
    <property type="entry name" value="CN_HYDROLASE"/>
    <property type="match status" value="1"/>
</dbReference>
<dbReference type="NCBIfam" id="TIGR00546">
    <property type="entry name" value="lnt"/>
    <property type="match status" value="1"/>
</dbReference>
<dbReference type="OMA" id="YVALVPW"/>
<protein>
    <recommendedName>
        <fullName evidence="9">Apolipoprotein N-acyltransferase</fullName>
        <shortName evidence="9">ALP N-acyltransferase</shortName>
        <ecNumber evidence="9">2.3.1.269</ecNumber>
    </recommendedName>
</protein>
<evidence type="ECO:0000256" key="7">
    <source>
        <dbReference type="ARBA" id="ARBA00023136"/>
    </source>
</evidence>
<dbReference type="STRING" id="83560.NC80_04145"/>
<evidence type="ECO:0000256" key="5">
    <source>
        <dbReference type="ARBA" id="ARBA00022692"/>
    </source>
</evidence>
<dbReference type="HAMAP" id="MF_01148">
    <property type="entry name" value="Lnt"/>
    <property type="match status" value="1"/>
</dbReference>
<dbReference type="KEGG" id="cmg:NC81_04165"/>
<evidence type="ECO:0000256" key="1">
    <source>
        <dbReference type="ARBA" id="ARBA00004651"/>
    </source>
</evidence>
<dbReference type="Proteomes" id="UP000260363">
    <property type="component" value="Chromosome"/>
</dbReference>
<keyword evidence="5 9" id="KW-0812">Transmembrane</keyword>
<feature type="transmembrane region" description="Helical" evidence="9">
    <location>
        <begin position="160"/>
        <end position="182"/>
    </location>
</feature>
<feature type="transmembrane region" description="Helical" evidence="9">
    <location>
        <begin position="54"/>
        <end position="72"/>
    </location>
</feature>
<evidence type="ECO:0000256" key="3">
    <source>
        <dbReference type="ARBA" id="ARBA00022475"/>
    </source>
</evidence>
<sequence>MFKSVLYIGLSWVLVCFAQPDISTLASVICCMCGYGLLWRGLLSLVDSSSWRKIWCLAFFWTWSVEGFHFSWMLEDFYVGTSIYFVWCLLISYLAVTFASFSCLVVLCFRKQYWGALFWLPGVWVAIESVRYYGLLSGVSFDFIGWPLAATAYGRQFGSFFGWAGQSFVVIATNLGCCSVLVFRKSFSYGLWLVCCAFPYFLGGTYYEYVRRHFSNEEVLRVAIVQPGYSPHMQGARTASAIWSNLVSLCQGICPPVDVIVFPEVSVPFGLHRQAYSFHENQQVLESLVPNKFWNEFFTNLDWIRALSERFQCAVIMGMERWEDKNGVMHLYNAAECLSLQGEVTSYDKRILVPGGEYIPGGKFGFSLCKAFFPEFALPFQRLPGEKSGIVQITERIKAGISICYEETFGYAILPYKRQKADILVNLTNDGWYPHSRLPLVHFYHGVLRNQELGMPCIRACHTGVSAAVDSLGRIVGVLPWESKTCPVCPDVLQVSVPVYSYPTIYAKFGDAPLLFVAVSSVLGVVGYFLKRRGKTLTGSDI</sequence>
<dbReference type="GO" id="GO:0042158">
    <property type="term" value="P:lipoprotein biosynthetic process"/>
    <property type="evidence" value="ECO:0007669"/>
    <property type="project" value="UniProtKB-UniRule"/>
</dbReference>
<dbReference type="Pfam" id="PF00795">
    <property type="entry name" value="CN_hydrolase"/>
    <property type="match status" value="1"/>
</dbReference>
<dbReference type="SUPFAM" id="SSF56317">
    <property type="entry name" value="Carbon-nitrogen hydrolase"/>
    <property type="match status" value="1"/>
</dbReference>
<dbReference type="GO" id="GO:0005886">
    <property type="term" value="C:plasma membrane"/>
    <property type="evidence" value="ECO:0007669"/>
    <property type="project" value="UniProtKB-SubCell"/>
</dbReference>
<feature type="transmembrane region" description="Helical" evidence="9">
    <location>
        <begin position="512"/>
        <end position="530"/>
    </location>
</feature>
<comment type="catalytic activity">
    <reaction evidence="9">
        <text>N-terminal S-1,2-diacyl-sn-glyceryl-L-cysteinyl-[lipoprotein] + a glycerophospholipid = N-acyl-S-1,2-diacyl-sn-glyceryl-L-cysteinyl-[lipoprotein] + a 2-acyl-sn-glycero-3-phospholipid + H(+)</text>
        <dbReference type="Rhea" id="RHEA:48228"/>
        <dbReference type="Rhea" id="RHEA-COMP:14681"/>
        <dbReference type="Rhea" id="RHEA-COMP:14684"/>
        <dbReference type="ChEBI" id="CHEBI:15378"/>
        <dbReference type="ChEBI" id="CHEBI:136912"/>
        <dbReference type="ChEBI" id="CHEBI:140656"/>
        <dbReference type="ChEBI" id="CHEBI:140657"/>
        <dbReference type="ChEBI" id="CHEBI:140660"/>
        <dbReference type="EC" id="2.3.1.269"/>
    </reaction>
</comment>
<dbReference type="PANTHER" id="PTHR38686">
    <property type="entry name" value="APOLIPOPROTEIN N-ACYLTRANSFERASE"/>
    <property type="match status" value="1"/>
</dbReference>
<dbReference type="AlphaFoldDB" id="A0A069ZPX3"/>
<proteinExistence type="inferred from homology"/>
<keyword evidence="8 9" id="KW-0012">Acyltransferase</keyword>
<dbReference type="PATRIC" id="fig|243161.6.peg.880"/>
<dbReference type="InterPro" id="IPR045378">
    <property type="entry name" value="LNT_N"/>
</dbReference>
<dbReference type="InterPro" id="IPR004563">
    <property type="entry name" value="Apolipo_AcylTrfase"/>
</dbReference>
<reference evidence="11 12" key="1">
    <citation type="submission" date="2014-02" db="EMBL/GenBank/DDBJ databases">
        <authorList>
            <person name="Chen C."/>
            <person name="Conrad T.A."/>
            <person name="Zhou Z."/>
            <person name="Lai Z."/>
            <person name="Zhong G."/>
        </authorList>
    </citation>
    <scope>NUCLEOTIDE SEQUENCE [LARGE SCALE GENOMIC DNA]</scope>
    <source>
        <strain evidence="11 12">Nigg3-28</strain>
    </source>
</reference>
<dbReference type="Pfam" id="PF20154">
    <property type="entry name" value="LNT_N"/>
    <property type="match status" value="1"/>
</dbReference>
<gene>
    <name evidence="9" type="primary">lnt</name>
    <name evidence="11" type="ORF">BD36_04410</name>
</gene>
<comment type="similarity">
    <text evidence="2 9">Belongs to the CN hydrolase family. Apolipoprotein N-acyltransferase subfamily.</text>
</comment>
<comment type="subcellular location">
    <subcellularLocation>
        <location evidence="1 9">Cell membrane</location>
        <topology evidence="1 9">Multi-pass membrane protein</topology>
    </subcellularLocation>
</comment>
<feature type="transmembrane region" description="Helical" evidence="9">
    <location>
        <begin position="22"/>
        <end position="42"/>
    </location>
</feature>
<comment type="pathway">
    <text evidence="9">Protein modification; lipoprotein biosynthesis (N-acyl transfer).</text>
</comment>
<dbReference type="RefSeq" id="WP_010231679.1">
    <property type="nucleotide sequence ID" value="NZ_CP007217.1"/>
</dbReference>
<evidence type="ECO:0000313" key="11">
    <source>
        <dbReference type="EMBL" id="AJR10887.1"/>
    </source>
</evidence>
<dbReference type="InterPro" id="IPR003010">
    <property type="entry name" value="C-N_Hydrolase"/>
</dbReference>
<dbReference type="UniPathway" id="UPA00666"/>
<comment type="function">
    <text evidence="9">Catalyzes the phospholipid dependent N-acylation of the N-terminal cysteine of apolipoprotein, the last step in lipoprotein maturation.</text>
</comment>
<feature type="transmembrane region" description="Helical" evidence="9">
    <location>
        <begin position="189"/>
        <end position="207"/>
    </location>
</feature>